<sequence length="503" mass="54954">MLALLCSYHVHAQTNSALVNFNAQHEQTVRFSTAGAAVDAHDGEIAFFNGTYYLYGTSYGCGFEWGKKTAPFCGFKVYTSTDLAQWTDKGFLFDANTPVWQTRCNGSTYGCFRPHVIYNKKTKQYVLWINVYDNRTGFRVFTSKKPTGPFTEVAEPKLAVNSDGAIAGLNNGDHDTFVDEDGTAYLAYTDWQTKGTIVIEKLSADYLTGTGEHIKSVTSGNTEAPALFRRGSSYYLLYSDPNCGYCSGTGTSYKRASSPLGPWSDGTKISDNSCGGQPSFVSFLKLNGDSVFLYGSDLWNNAAKNEALANYFWAPLSFDAQGNILPIGCHDSIPLSLKAAPLPAAAKELDNSSGQQGFRLQCDIHQCIQRAQSFTAKRSGTLHTVSLTVFKSGYPDDDLHISIHPADANGLPVTGKVLYQKAISRDTISWAATPVILHPNIPVTATRDYVIVVRSATNSGRYGITFSDESTKTVGRAAYSSDCGQVFRVEENRVLKFSTYIGK</sequence>
<comment type="similarity">
    <text evidence="1 4">Belongs to the glycosyl hydrolase 43 family.</text>
</comment>
<dbReference type="Proteomes" id="UP000199310">
    <property type="component" value="Unassembled WGS sequence"/>
</dbReference>
<dbReference type="PANTHER" id="PTHR22925">
    <property type="entry name" value="GLYCOSYL HYDROLASE 43 FAMILY MEMBER"/>
    <property type="match status" value="1"/>
</dbReference>
<dbReference type="CDD" id="cd18824">
    <property type="entry name" value="GH43_CtGH43-like"/>
    <property type="match status" value="1"/>
</dbReference>
<dbReference type="AlphaFoldDB" id="A0A1I0S9X7"/>
<dbReference type="PANTHER" id="PTHR22925:SF3">
    <property type="entry name" value="GLYCOSYL HYDROLASE FAMILY PROTEIN 43"/>
    <property type="match status" value="1"/>
</dbReference>
<dbReference type="SUPFAM" id="SSF75005">
    <property type="entry name" value="Arabinanase/levansucrase/invertase"/>
    <property type="match status" value="1"/>
</dbReference>
<keyword evidence="6" id="KW-1185">Reference proteome</keyword>
<evidence type="ECO:0000256" key="1">
    <source>
        <dbReference type="ARBA" id="ARBA00009865"/>
    </source>
</evidence>
<gene>
    <name evidence="5" type="ORF">SAMN04488122_5295</name>
</gene>
<keyword evidence="2 4" id="KW-0378">Hydrolase</keyword>
<keyword evidence="3 4" id="KW-0326">Glycosidase</keyword>
<dbReference type="InterPro" id="IPR023296">
    <property type="entry name" value="Glyco_hydro_beta-prop_sf"/>
</dbReference>
<reference evidence="6" key="1">
    <citation type="submission" date="2016-10" db="EMBL/GenBank/DDBJ databases">
        <authorList>
            <person name="Varghese N."/>
            <person name="Submissions S."/>
        </authorList>
    </citation>
    <scope>NUCLEOTIDE SEQUENCE [LARGE SCALE GENOMIC DNA]</scope>
    <source>
        <strain evidence="6">DSM 3695</strain>
    </source>
</reference>
<dbReference type="RefSeq" id="WP_218150447.1">
    <property type="nucleotide sequence ID" value="NZ_FOJG01000002.1"/>
</dbReference>
<evidence type="ECO:0000313" key="5">
    <source>
        <dbReference type="EMBL" id="SEW53010.1"/>
    </source>
</evidence>
<dbReference type="InterPro" id="IPR006710">
    <property type="entry name" value="Glyco_hydro_43"/>
</dbReference>
<dbReference type="STRING" id="29529.SAMN04488122_5295"/>
<evidence type="ECO:0000256" key="2">
    <source>
        <dbReference type="ARBA" id="ARBA00022801"/>
    </source>
</evidence>
<protein>
    <submittedName>
        <fullName evidence="5">Glycosyl hydrolases family 43</fullName>
    </submittedName>
</protein>
<dbReference type="Pfam" id="PF04616">
    <property type="entry name" value="Glyco_hydro_43"/>
    <property type="match status" value="1"/>
</dbReference>
<dbReference type="Gene3D" id="2.115.10.20">
    <property type="entry name" value="Glycosyl hydrolase domain, family 43"/>
    <property type="match status" value="1"/>
</dbReference>
<name>A0A1I0S9X7_9BACT</name>
<dbReference type="EMBL" id="FOJG01000002">
    <property type="protein sequence ID" value="SEW53010.1"/>
    <property type="molecule type" value="Genomic_DNA"/>
</dbReference>
<dbReference type="GO" id="GO:0004553">
    <property type="term" value="F:hydrolase activity, hydrolyzing O-glycosyl compounds"/>
    <property type="evidence" value="ECO:0007669"/>
    <property type="project" value="InterPro"/>
</dbReference>
<accession>A0A1I0S9X7</accession>
<organism evidence="5 6">
    <name type="scientific">Chitinophaga arvensicola</name>
    <dbReference type="NCBI Taxonomy" id="29529"/>
    <lineage>
        <taxon>Bacteria</taxon>
        <taxon>Pseudomonadati</taxon>
        <taxon>Bacteroidota</taxon>
        <taxon>Chitinophagia</taxon>
        <taxon>Chitinophagales</taxon>
        <taxon>Chitinophagaceae</taxon>
        <taxon>Chitinophaga</taxon>
    </lineage>
</organism>
<evidence type="ECO:0000256" key="4">
    <source>
        <dbReference type="RuleBase" id="RU361187"/>
    </source>
</evidence>
<evidence type="ECO:0000256" key="3">
    <source>
        <dbReference type="ARBA" id="ARBA00023295"/>
    </source>
</evidence>
<proteinExistence type="inferred from homology"/>
<evidence type="ECO:0000313" key="6">
    <source>
        <dbReference type="Proteomes" id="UP000199310"/>
    </source>
</evidence>
<dbReference type="GO" id="GO:0005975">
    <property type="term" value="P:carbohydrate metabolic process"/>
    <property type="evidence" value="ECO:0007669"/>
    <property type="project" value="InterPro"/>
</dbReference>